<name>A0A1M5RQ58_9GAMM</name>
<evidence type="ECO:0000256" key="1">
    <source>
        <dbReference type="SAM" id="SignalP"/>
    </source>
</evidence>
<dbReference type="Proteomes" id="UP000184000">
    <property type="component" value="Unassembled WGS sequence"/>
</dbReference>
<protein>
    <submittedName>
        <fullName evidence="2">Uncharacterized protein</fullName>
    </submittedName>
</protein>
<evidence type="ECO:0000313" key="3">
    <source>
        <dbReference type="Proteomes" id="UP000184000"/>
    </source>
</evidence>
<evidence type="ECO:0000313" key="2">
    <source>
        <dbReference type="EMBL" id="SHH28402.1"/>
    </source>
</evidence>
<keyword evidence="1" id="KW-0732">Signal</keyword>
<feature type="chain" id="PRO_5009913521" evidence="1">
    <location>
        <begin position="22"/>
        <end position="67"/>
    </location>
</feature>
<dbReference type="EMBL" id="FQXA01000005">
    <property type="protein sequence ID" value="SHH28402.1"/>
    <property type="molecule type" value="Genomic_DNA"/>
</dbReference>
<reference evidence="2 3" key="1">
    <citation type="submission" date="2016-11" db="EMBL/GenBank/DDBJ databases">
        <authorList>
            <person name="Jaros S."/>
            <person name="Januszkiewicz K."/>
            <person name="Wedrychowicz H."/>
        </authorList>
    </citation>
    <scope>NUCLEOTIDE SEQUENCE [LARGE SCALE GENOMIC DNA]</scope>
    <source>
        <strain evidence="2 3">DSM 18231</strain>
    </source>
</reference>
<gene>
    <name evidence="2" type="ORF">SAMN02744645_3179</name>
</gene>
<feature type="signal peptide" evidence="1">
    <location>
        <begin position="1"/>
        <end position="21"/>
    </location>
</feature>
<dbReference type="AlphaFoldDB" id="A0A1M5RQ58"/>
<sequence length="67" mass="8059">MNIRPWIIGPVLAGLVATAQAQPAADNNEQAWQQHWQQHWQQMQEYRQAWENAKTPDERQKLRDQHW</sequence>
<organism evidence="2 3">
    <name type="scientific">Stutzerimonas xanthomarina DSM 18231</name>
    <dbReference type="NCBI Taxonomy" id="1403346"/>
    <lineage>
        <taxon>Bacteria</taxon>
        <taxon>Pseudomonadati</taxon>
        <taxon>Pseudomonadota</taxon>
        <taxon>Gammaproteobacteria</taxon>
        <taxon>Pseudomonadales</taxon>
        <taxon>Pseudomonadaceae</taxon>
        <taxon>Stutzerimonas</taxon>
    </lineage>
</organism>
<accession>A0A1M5RQ58</accession>
<proteinExistence type="predicted"/>